<feature type="transmembrane region" description="Helical" evidence="1">
    <location>
        <begin position="95"/>
        <end position="114"/>
    </location>
</feature>
<comment type="caution">
    <text evidence="2">The sequence shown here is derived from an EMBL/GenBank/DDBJ whole genome shotgun (WGS) entry which is preliminary data.</text>
</comment>
<name>A0A8J3H693_9RHOB</name>
<feature type="transmembrane region" description="Helical" evidence="1">
    <location>
        <begin position="134"/>
        <end position="154"/>
    </location>
</feature>
<dbReference type="Proteomes" id="UP000611500">
    <property type="component" value="Unassembled WGS sequence"/>
</dbReference>
<dbReference type="Pfam" id="PF14329">
    <property type="entry name" value="DUF4386"/>
    <property type="match status" value="1"/>
</dbReference>
<keyword evidence="1" id="KW-0472">Membrane</keyword>
<accession>A0A8J3H693</accession>
<evidence type="ECO:0000313" key="3">
    <source>
        <dbReference type="Proteomes" id="UP000611500"/>
    </source>
</evidence>
<feature type="transmembrane region" description="Helical" evidence="1">
    <location>
        <begin position="12"/>
        <end position="30"/>
    </location>
</feature>
<feature type="transmembrane region" description="Helical" evidence="1">
    <location>
        <begin position="62"/>
        <end position="83"/>
    </location>
</feature>
<keyword evidence="3" id="KW-1185">Reference proteome</keyword>
<protein>
    <recommendedName>
        <fullName evidence="4">DUF4386 domain-containing protein</fullName>
    </recommendedName>
</protein>
<sequence length="223" mass="23605">MPCSPPLPSRPLQASAGLLYLVIILCGVWSEGALRGGLIFPDQAEQTARAIGAALPWWRLGLAADLAMILADVAIGAVFLRLFAARFALLAPMAFGFRLAQAAVIAAALMPLALVPALLDRPEALMQAVALHRLGYDIALVFFGVNCLIMAVMLRWLMGPVLPLALVGSGLVYLAGSLTALIAPRLATTLQPAYLLPLVAETALCLWFILQALRPARAATRST</sequence>
<dbReference type="InterPro" id="IPR025495">
    <property type="entry name" value="DUF4386"/>
</dbReference>
<proteinExistence type="predicted"/>
<gene>
    <name evidence="2" type="ORF">GCM10010961_14820</name>
</gene>
<evidence type="ECO:0000313" key="2">
    <source>
        <dbReference type="EMBL" id="GHG86863.1"/>
    </source>
</evidence>
<keyword evidence="1" id="KW-1133">Transmembrane helix</keyword>
<evidence type="ECO:0000256" key="1">
    <source>
        <dbReference type="SAM" id="Phobius"/>
    </source>
</evidence>
<dbReference type="RefSeq" id="WP_035366294.1">
    <property type="nucleotide sequence ID" value="NZ_BNAP01000004.1"/>
</dbReference>
<reference evidence="2" key="2">
    <citation type="submission" date="2020-09" db="EMBL/GenBank/DDBJ databases">
        <authorList>
            <person name="Sun Q."/>
            <person name="Zhou Y."/>
        </authorList>
    </citation>
    <scope>NUCLEOTIDE SEQUENCE</scope>
    <source>
        <strain evidence="2">CGMCC 1.7081</strain>
    </source>
</reference>
<feature type="transmembrane region" description="Helical" evidence="1">
    <location>
        <begin position="161"/>
        <end position="182"/>
    </location>
</feature>
<keyword evidence="1" id="KW-0812">Transmembrane</keyword>
<organism evidence="2 3">
    <name type="scientific">Pseudodonghicola xiamenensis</name>
    <dbReference type="NCBI Taxonomy" id="337702"/>
    <lineage>
        <taxon>Bacteria</taxon>
        <taxon>Pseudomonadati</taxon>
        <taxon>Pseudomonadota</taxon>
        <taxon>Alphaproteobacteria</taxon>
        <taxon>Rhodobacterales</taxon>
        <taxon>Paracoccaceae</taxon>
        <taxon>Pseudodonghicola</taxon>
    </lineage>
</organism>
<reference evidence="2" key="1">
    <citation type="journal article" date="2014" name="Int. J. Syst. Evol. Microbiol.">
        <title>Complete genome sequence of Corynebacterium casei LMG S-19264T (=DSM 44701T), isolated from a smear-ripened cheese.</title>
        <authorList>
            <consortium name="US DOE Joint Genome Institute (JGI-PGF)"/>
            <person name="Walter F."/>
            <person name="Albersmeier A."/>
            <person name="Kalinowski J."/>
            <person name="Ruckert C."/>
        </authorList>
    </citation>
    <scope>NUCLEOTIDE SEQUENCE</scope>
    <source>
        <strain evidence="2">CGMCC 1.7081</strain>
    </source>
</reference>
<dbReference type="AlphaFoldDB" id="A0A8J3H693"/>
<evidence type="ECO:0008006" key="4">
    <source>
        <dbReference type="Google" id="ProtNLM"/>
    </source>
</evidence>
<feature type="transmembrane region" description="Helical" evidence="1">
    <location>
        <begin position="194"/>
        <end position="213"/>
    </location>
</feature>
<dbReference type="EMBL" id="BNAP01000004">
    <property type="protein sequence ID" value="GHG86863.1"/>
    <property type="molecule type" value="Genomic_DNA"/>
</dbReference>